<feature type="transmembrane region" description="Helical" evidence="1">
    <location>
        <begin position="97"/>
        <end position="119"/>
    </location>
</feature>
<keyword evidence="1" id="KW-1133">Transmembrane helix</keyword>
<evidence type="ECO:0000313" key="2">
    <source>
        <dbReference type="EMBL" id="OGD86680.1"/>
    </source>
</evidence>
<evidence type="ECO:0000313" key="3">
    <source>
        <dbReference type="Proteomes" id="UP000179102"/>
    </source>
</evidence>
<sequence length="121" mass="13659">MKSKFIGEIIISFLLIGLLIFFINPLDLLMPQPLHPFMAPFLVVLFIIFAGFLWKETPGDEREQMHKFIASRSAYFATIATLISGVILQSFKGEIDLWIIIAICVGLLAKILGLIYGHIKH</sequence>
<keyword evidence="1" id="KW-0472">Membrane</keyword>
<comment type="caution">
    <text evidence="2">The sequence shown here is derived from an EMBL/GenBank/DDBJ whole genome shotgun (WGS) entry which is preliminary data.</text>
</comment>
<proteinExistence type="predicted"/>
<keyword evidence="1" id="KW-0812">Transmembrane</keyword>
<dbReference type="AlphaFoldDB" id="A0A1F5G476"/>
<protein>
    <recommendedName>
        <fullName evidence="4">DUF1616 domain-containing protein</fullName>
    </recommendedName>
</protein>
<organism evidence="2 3">
    <name type="scientific">Candidatus Curtissbacteria bacterium RIFCSPHIGHO2_01_FULL_41_11</name>
    <dbReference type="NCBI Taxonomy" id="1797711"/>
    <lineage>
        <taxon>Bacteria</taxon>
        <taxon>Candidatus Curtissiibacteriota</taxon>
    </lineage>
</organism>
<gene>
    <name evidence="2" type="ORF">A2870_04770</name>
</gene>
<feature type="transmembrane region" description="Helical" evidence="1">
    <location>
        <begin position="74"/>
        <end position="91"/>
    </location>
</feature>
<dbReference type="STRING" id="1797711.A2870_04770"/>
<reference evidence="2 3" key="1">
    <citation type="journal article" date="2016" name="Nat. Commun.">
        <title>Thousands of microbial genomes shed light on interconnected biogeochemical processes in an aquifer system.</title>
        <authorList>
            <person name="Anantharaman K."/>
            <person name="Brown C.T."/>
            <person name="Hug L.A."/>
            <person name="Sharon I."/>
            <person name="Castelle C.J."/>
            <person name="Probst A.J."/>
            <person name="Thomas B.C."/>
            <person name="Singh A."/>
            <person name="Wilkins M.J."/>
            <person name="Karaoz U."/>
            <person name="Brodie E.L."/>
            <person name="Williams K.H."/>
            <person name="Hubbard S.S."/>
            <person name="Banfield J.F."/>
        </authorList>
    </citation>
    <scope>NUCLEOTIDE SEQUENCE [LARGE SCALE GENOMIC DNA]</scope>
</reference>
<evidence type="ECO:0008006" key="4">
    <source>
        <dbReference type="Google" id="ProtNLM"/>
    </source>
</evidence>
<dbReference type="Proteomes" id="UP000179102">
    <property type="component" value="Unassembled WGS sequence"/>
</dbReference>
<feature type="transmembrane region" description="Helical" evidence="1">
    <location>
        <begin position="5"/>
        <end position="23"/>
    </location>
</feature>
<dbReference type="EMBL" id="MFAZ01000035">
    <property type="protein sequence ID" value="OGD86680.1"/>
    <property type="molecule type" value="Genomic_DNA"/>
</dbReference>
<name>A0A1F5G476_9BACT</name>
<feature type="transmembrane region" description="Helical" evidence="1">
    <location>
        <begin position="35"/>
        <end position="54"/>
    </location>
</feature>
<accession>A0A1F5G476</accession>
<evidence type="ECO:0000256" key="1">
    <source>
        <dbReference type="SAM" id="Phobius"/>
    </source>
</evidence>